<keyword evidence="1" id="KW-0436">Ligase</keyword>
<evidence type="ECO:0000259" key="5">
    <source>
        <dbReference type="PROSITE" id="PS50975"/>
    </source>
</evidence>
<organism evidence="6 7">
    <name type="scientific">Saliterribacillus persicus</name>
    <dbReference type="NCBI Taxonomy" id="930114"/>
    <lineage>
        <taxon>Bacteria</taxon>
        <taxon>Bacillati</taxon>
        <taxon>Bacillota</taxon>
        <taxon>Bacilli</taxon>
        <taxon>Bacillales</taxon>
        <taxon>Bacillaceae</taxon>
        <taxon>Saliterribacillus</taxon>
    </lineage>
</organism>
<dbReference type="PANTHER" id="PTHR43585">
    <property type="entry name" value="FUMIPYRROLE BIOSYNTHESIS PROTEIN C"/>
    <property type="match status" value="1"/>
</dbReference>
<name>A0A368YA65_9BACI</name>
<comment type="caution">
    <text evidence="6">The sequence shown here is derived from an EMBL/GenBank/DDBJ whole genome shotgun (WGS) entry which is preliminary data.</text>
</comment>
<dbReference type="EMBL" id="QPJJ01000002">
    <property type="protein sequence ID" value="RCW77015.1"/>
    <property type="molecule type" value="Genomic_DNA"/>
</dbReference>
<dbReference type="Gene3D" id="3.30.470.20">
    <property type="entry name" value="ATP-grasp fold, B domain"/>
    <property type="match status" value="1"/>
</dbReference>
<keyword evidence="7" id="KW-1185">Reference proteome</keyword>
<dbReference type="InterPro" id="IPR040570">
    <property type="entry name" value="LAL_C2"/>
</dbReference>
<dbReference type="RefSeq" id="WP_114351771.1">
    <property type="nucleotide sequence ID" value="NZ_QPJJ01000002.1"/>
</dbReference>
<protein>
    <submittedName>
        <fullName evidence="6">Argininosuccinate lyase</fullName>
    </submittedName>
</protein>
<dbReference type="Pfam" id="PF18603">
    <property type="entry name" value="LAL_C2"/>
    <property type="match status" value="1"/>
</dbReference>
<dbReference type="InterPro" id="IPR011761">
    <property type="entry name" value="ATP-grasp"/>
</dbReference>
<evidence type="ECO:0000313" key="7">
    <source>
        <dbReference type="Proteomes" id="UP000252585"/>
    </source>
</evidence>
<dbReference type="Proteomes" id="UP000252585">
    <property type="component" value="Unassembled WGS sequence"/>
</dbReference>
<keyword evidence="6" id="KW-0456">Lyase</keyword>
<dbReference type="PROSITE" id="PS50975">
    <property type="entry name" value="ATP_GRASP"/>
    <property type="match status" value="1"/>
</dbReference>
<dbReference type="GO" id="GO:0016874">
    <property type="term" value="F:ligase activity"/>
    <property type="evidence" value="ECO:0007669"/>
    <property type="project" value="UniProtKB-KW"/>
</dbReference>
<dbReference type="InterPro" id="IPR052032">
    <property type="entry name" value="ATP-dep_AA_Ligase"/>
</dbReference>
<sequence>MAHLLMIESWVGASGNLLPPLLKSKGHTYTFITRKPEHYQSSMSVETHPVIHHAEEVLVTETNNVKSLIEFLRPYHFDGVITVCDYYIEIVREVADAFHLPHPFPSQVENVRKKHLMRQAFDLAQLENPLYKLAYEWENVKKAASDIGYPLVLKPVDLASSAFVSLIQNETDLKEAYKKLEAFPLNFRDQPRERVYLLEEYITGQEVSVESVTYQGETTILGITDKSITGTPYFIEDGHMFPAQLEEKVTQEVIEFVQRALQAVKFDNGIAHTEVMLTTEGPRIIEINPRTAGNYIVELINRVKGIDLLNIFAELAIGQKPNLTSSKTLVSSAAVKFLVPPKAGTITEVEGINELETNENIARYVMGNVKGKFVASPIDNACYLGHVIAEDSDGLKARSFAEAAIRRILLKYETDNQVEV</sequence>
<evidence type="ECO:0000256" key="4">
    <source>
        <dbReference type="PROSITE-ProRule" id="PRU00409"/>
    </source>
</evidence>
<accession>A0A368YA65</accession>
<evidence type="ECO:0000256" key="1">
    <source>
        <dbReference type="ARBA" id="ARBA00022598"/>
    </source>
</evidence>
<keyword evidence="3 4" id="KW-0067">ATP-binding</keyword>
<evidence type="ECO:0000256" key="2">
    <source>
        <dbReference type="ARBA" id="ARBA00022741"/>
    </source>
</evidence>
<evidence type="ECO:0000256" key="3">
    <source>
        <dbReference type="ARBA" id="ARBA00022840"/>
    </source>
</evidence>
<gene>
    <name evidence="6" type="ORF">DFR57_102290</name>
</gene>
<dbReference type="GO" id="GO:0016829">
    <property type="term" value="F:lyase activity"/>
    <property type="evidence" value="ECO:0007669"/>
    <property type="project" value="UniProtKB-KW"/>
</dbReference>
<dbReference type="SUPFAM" id="SSF56059">
    <property type="entry name" value="Glutathione synthetase ATP-binding domain-like"/>
    <property type="match status" value="1"/>
</dbReference>
<dbReference type="GO" id="GO:0046872">
    <property type="term" value="F:metal ion binding"/>
    <property type="evidence" value="ECO:0007669"/>
    <property type="project" value="InterPro"/>
</dbReference>
<reference evidence="6 7" key="1">
    <citation type="submission" date="2018-07" db="EMBL/GenBank/DDBJ databases">
        <title>Genomic Encyclopedia of Type Strains, Phase IV (KMG-IV): sequencing the most valuable type-strain genomes for metagenomic binning, comparative biology and taxonomic classification.</title>
        <authorList>
            <person name="Goeker M."/>
        </authorList>
    </citation>
    <scope>NUCLEOTIDE SEQUENCE [LARGE SCALE GENOMIC DNA]</scope>
    <source>
        <strain evidence="6 7">DSM 27696</strain>
    </source>
</reference>
<evidence type="ECO:0000313" key="6">
    <source>
        <dbReference type="EMBL" id="RCW77015.1"/>
    </source>
</evidence>
<feature type="domain" description="ATP-grasp" evidence="5">
    <location>
        <begin position="118"/>
        <end position="317"/>
    </location>
</feature>
<dbReference type="Pfam" id="PF13535">
    <property type="entry name" value="ATP-grasp_4"/>
    <property type="match status" value="1"/>
</dbReference>
<dbReference type="OrthoDB" id="9803907at2"/>
<dbReference type="GO" id="GO:0005524">
    <property type="term" value="F:ATP binding"/>
    <property type="evidence" value="ECO:0007669"/>
    <property type="project" value="UniProtKB-UniRule"/>
</dbReference>
<keyword evidence="2 4" id="KW-0547">Nucleotide-binding</keyword>
<dbReference type="PANTHER" id="PTHR43585:SF2">
    <property type="entry name" value="ATP-GRASP ENZYME FSQD"/>
    <property type="match status" value="1"/>
</dbReference>
<dbReference type="AlphaFoldDB" id="A0A368YA65"/>
<proteinExistence type="predicted"/>